<dbReference type="Proteomes" id="UP000231846">
    <property type="component" value="Unassembled WGS sequence"/>
</dbReference>
<evidence type="ECO:0008006" key="3">
    <source>
        <dbReference type="Google" id="ProtNLM"/>
    </source>
</evidence>
<evidence type="ECO:0000313" key="2">
    <source>
        <dbReference type="Proteomes" id="UP000231846"/>
    </source>
</evidence>
<dbReference type="EMBL" id="PDCW01000057">
    <property type="protein sequence ID" value="PJY69777.1"/>
    <property type="molecule type" value="Genomic_DNA"/>
</dbReference>
<comment type="caution">
    <text evidence="1">The sequence shown here is derived from an EMBL/GenBank/DDBJ whole genome shotgun (WGS) entry which is preliminary data.</text>
</comment>
<sequence>MGVFLTFFTSCMNEELLPHEPDVPVSNQGRIVFNVNTGKNMVYTRTSKNDEQVIRSLGVFIVKPDGNLAEGITRFYEAKALTDKKLAVSIPVDIMETPGVKAYLVANGPDKTQYDQVKTEKEILDLVGTTNPEDISNKGVPMACGAISLNFTGGIAAVDANMKRVMSTLCAKVVKSKGVTVGPNDFTFKVHGVSSKEGYYFKDECKDTGIDQVWNSTSQTPGEEVYLGYFYQSKAFQVEVISQSTGQSRIVEIPLEKAQMRNKKYVLKIHPQSTSGGKGEFTVTVEAWDATESDIDFRALLRDFEPGADFEAKDIGWNEQSHVLDITHATSGSVLKFKVKTDAAIKISVVALYDTKASSIGGEQALANLLQVGSLRNGITGLTINVPAQTIKVPLDIEVTIEGEEGGSGGITIKSRPDYAGTGIQPVLMANGEGKGGYWAPVNVGATKIPESVPLNRACIDITESSGKLFQWGRKFGFRNTNDNEVTKTERFIGSVEPLGYPGGKGGIRDINKWDGKCIVASVTGPACKGDWLLINGAGKDNPTRYEISGWYQKLWNSGTENKPVKTCYDPCPAGWRIPSVSEMKRLFRENPVCKEASRQGIYVCRSPLSGDEMRMPLGGHRVNGMSARIGASGEYYTSSSRVGRSQLVWSIECGILQRGRCYVGFRPACRSECNMIRCIQE</sequence>
<reference evidence="1 2" key="1">
    <citation type="journal article" date="2017" name="MBio">
        <title>Gut Symbiont Bacteroides fragilis Secretes a Eukaryotic-Like Ubiquitin Protein That Mediates Intraspecies Antagonism.</title>
        <authorList>
            <person name="Chatzidaki-Livanis M."/>
            <person name="Coyne M.J."/>
            <person name="Roelofs K.G."/>
            <person name="Gentyala R.R."/>
            <person name="Caldwell J.M."/>
            <person name="Comstock L.E."/>
        </authorList>
    </citation>
    <scope>NUCLEOTIDE SEQUENCE [LARGE SCALE GENOMIC DNA]</scope>
    <source>
        <strain evidence="1 2">12905</strain>
    </source>
</reference>
<proteinExistence type="predicted"/>
<accession>A0A2M9V1H8</accession>
<name>A0A2M9V1H8_BACFG</name>
<protein>
    <recommendedName>
        <fullName evidence="3">Fibrobacter succinogenes major domain family protein</fullName>
    </recommendedName>
</protein>
<evidence type="ECO:0000313" key="1">
    <source>
        <dbReference type="EMBL" id="PJY69777.1"/>
    </source>
</evidence>
<gene>
    <name evidence="1" type="ORF">CQW34_04317</name>
</gene>
<organism evidence="1 2">
    <name type="scientific">Bacteroides fragilis</name>
    <dbReference type="NCBI Taxonomy" id="817"/>
    <lineage>
        <taxon>Bacteria</taxon>
        <taxon>Pseudomonadati</taxon>
        <taxon>Bacteroidota</taxon>
        <taxon>Bacteroidia</taxon>
        <taxon>Bacteroidales</taxon>
        <taxon>Bacteroidaceae</taxon>
        <taxon>Bacteroides</taxon>
    </lineage>
</organism>
<dbReference type="AlphaFoldDB" id="A0A2M9V1H8"/>